<dbReference type="GeneID" id="37269159"/>
<feature type="compositionally biased region" description="Polar residues" evidence="1">
    <location>
        <begin position="103"/>
        <end position="119"/>
    </location>
</feature>
<dbReference type="AlphaFoldDB" id="A0A316ZJR5"/>
<dbReference type="EMBL" id="KZ819285">
    <property type="protein sequence ID" value="PWO00596.1"/>
    <property type="molecule type" value="Genomic_DNA"/>
</dbReference>
<feature type="compositionally biased region" description="Acidic residues" evidence="1">
    <location>
        <begin position="256"/>
        <end position="272"/>
    </location>
</feature>
<gene>
    <name evidence="3" type="ORF">FA09DRAFT_328009</name>
</gene>
<dbReference type="RefSeq" id="XP_025600874.1">
    <property type="nucleotide sequence ID" value="XM_025741615.1"/>
</dbReference>
<evidence type="ECO:0000313" key="3">
    <source>
        <dbReference type="EMBL" id="PWO00596.1"/>
    </source>
</evidence>
<reference evidence="3 4" key="1">
    <citation type="journal article" date="2018" name="Mol. Biol. Evol.">
        <title>Broad Genomic Sampling Reveals a Smut Pathogenic Ancestry of the Fungal Clade Ustilaginomycotina.</title>
        <authorList>
            <person name="Kijpornyongpan T."/>
            <person name="Mondo S.J."/>
            <person name="Barry K."/>
            <person name="Sandor L."/>
            <person name="Lee J."/>
            <person name="Lipzen A."/>
            <person name="Pangilinan J."/>
            <person name="LaButti K."/>
            <person name="Hainaut M."/>
            <person name="Henrissat B."/>
            <person name="Grigoriev I.V."/>
            <person name="Spatafora J.W."/>
            <person name="Aime M.C."/>
        </authorList>
    </citation>
    <scope>NUCLEOTIDE SEQUENCE [LARGE SCALE GENOMIC DNA]</scope>
    <source>
        <strain evidence="3 4">MCA 4186</strain>
    </source>
</reference>
<feature type="region of interest" description="Disordered" evidence="1">
    <location>
        <begin position="232"/>
        <end position="317"/>
    </location>
</feature>
<dbReference type="InterPro" id="IPR016181">
    <property type="entry name" value="Acyl_CoA_acyltransferase"/>
</dbReference>
<evidence type="ECO:0000313" key="4">
    <source>
        <dbReference type="Proteomes" id="UP000245946"/>
    </source>
</evidence>
<feature type="compositionally biased region" description="Low complexity" evidence="1">
    <location>
        <begin position="530"/>
        <end position="580"/>
    </location>
</feature>
<dbReference type="Pfam" id="PF00583">
    <property type="entry name" value="Acetyltransf_1"/>
    <property type="match status" value="1"/>
</dbReference>
<feature type="region of interest" description="Disordered" evidence="1">
    <location>
        <begin position="354"/>
        <end position="377"/>
    </location>
</feature>
<dbReference type="InterPro" id="IPR000182">
    <property type="entry name" value="GNAT_dom"/>
</dbReference>
<organism evidence="3 4">
    <name type="scientific">Tilletiopsis washingtonensis</name>
    <dbReference type="NCBI Taxonomy" id="58919"/>
    <lineage>
        <taxon>Eukaryota</taxon>
        <taxon>Fungi</taxon>
        <taxon>Dikarya</taxon>
        <taxon>Basidiomycota</taxon>
        <taxon>Ustilaginomycotina</taxon>
        <taxon>Exobasidiomycetes</taxon>
        <taxon>Entylomatales</taxon>
        <taxon>Entylomatales incertae sedis</taxon>
        <taxon>Tilletiopsis</taxon>
    </lineage>
</organism>
<dbReference type="GO" id="GO:0016747">
    <property type="term" value="F:acyltransferase activity, transferring groups other than amino-acyl groups"/>
    <property type="evidence" value="ECO:0007669"/>
    <property type="project" value="InterPro"/>
</dbReference>
<dbReference type="PROSITE" id="PS51186">
    <property type="entry name" value="GNAT"/>
    <property type="match status" value="1"/>
</dbReference>
<evidence type="ECO:0000259" key="2">
    <source>
        <dbReference type="PROSITE" id="PS51186"/>
    </source>
</evidence>
<feature type="compositionally biased region" description="Low complexity" evidence="1">
    <location>
        <begin position="82"/>
        <end position="92"/>
    </location>
</feature>
<feature type="domain" description="N-acetyltransferase" evidence="2">
    <location>
        <begin position="602"/>
        <end position="805"/>
    </location>
</feature>
<dbReference type="OrthoDB" id="2555742at2759"/>
<proteinExistence type="predicted"/>
<feature type="region of interest" description="Disordered" evidence="1">
    <location>
        <begin position="82"/>
        <end position="171"/>
    </location>
</feature>
<feature type="compositionally biased region" description="Pro residues" evidence="1">
    <location>
        <begin position="30"/>
        <end position="42"/>
    </location>
</feature>
<dbReference type="SUPFAM" id="SSF55729">
    <property type="entry name" value="Acyl-CoA N-acyltransferases (Nat)"/>
    <property type="match status" value="1"/>
</dbReference>
<feature type="region of interest" description="Disordered" evidence="1">
    <location>
        <begin position="1"/>
        <end position="49"/>
    </location>
</feature>
<keyword evidence="4" id="KW-1185">Reference proteome</keyword>
<feature type="compositionally biased region" description="Basic and acidic residues" evidence="1">
    <location>
        <begin position="606"/>
        <end position="615"/>
    </location>
</feature>
<accession>A0A316ZJR5</accession>
<dbReference type="Proteomes" id="UP000245946">
    <property type="component" value="Unassembled WGS sequence"/>
</dbReference>
<name>A0A316ZJR5_9BASI</name>
<feature type="compositionally biased region" description="Low complexity" evidence="1">
    <location>
        <begin position="143"/>
        <end position="155"/>
    </location>
</feature>
<protein>
    <recommendedName>
        <fullName evidence="2">N-acetyltransferase domain-containing protein</fullName>
    </recommendedName>
</protein>
<dbReference type="Gene3D" id="3.40.630.30">
    <property type="match status" value="1"/>
</dbReference>
<sequence length="817" mass="84688">MALAQPRRGLPGGGWLSMVPESDDRLVSPPQLPPPPPPPPVAPAASLLAPAAGTSTRDVCAAAAAALPYAPHASTSYTAAAALRTSGSSSRRGGAKFEVGAPDSSQCPTPSSGARSSDASPVPFDVRSSFAPLPRYGQGAGSALRPRAPALQAAAQRKRDTDDDGQGIEYAGRRWKGKTAHAVELEMEQLGDRTVMSYAPDAVYLASRLEGLKRNLEAQDWERKPRYLAWSDDEDEGAAEAKSKTHSPAAAAAEAPDLEDMALSDDDDDGDVDSVGAQGSPSPLHSPGGEEAPATAESKPSAAALRAMSNASTRTWRDADGHATADLLRASRGGLLRQHHAAHDELHTLEGSALVDESEEESLSEAPAPAPTTQAIDPAAKQAALDARLDIRMLRRPDLEQVRELHCLHGDVDAKVDFDSYTTSAGFLIRLLVDEKHICLVAVARPLPEPAAALPTGAALLPSCPPPSLDMPPSQSAYLLANRGIAAASPYLGGIAGGATPRRFSLAHGWGAPGTAGPGSSSNRSTNGNEASSLSSPPESASSTSPADPTAPQVRLHPAPATRAAPPASYAASHSSRLAPAAPPPSIDVSQVERSGAKVSPPAESSARHSNDDAYKNVLAGPTNAVAPPRAVRVMAAPPPGGLLNRDAETILGVASAHITSKAVPPSAGGGLWPGLEADAEPRMPHLEAHLITLAVAHSERGQGLGARLLDLLLKECKTRACALAAKPRRRGSDAHSDAHQPKLTAEALAALPMRVTLEVHASNASALALYESRGFTRVQGVRGTKPKYYQGDPRIPVAERLKIGGTDAWVLERTAP</sequence>
<evidence type="ECO:0000256" key="1">
    <source>
        <dbReference type="SAM" id="MobiDB-lite"/>
    </source>
</evidence>
<feature type="region of interest" description="Disordered" evidence="1">
    <location>
        <begin position="507"/>
        <end position="615"/>
    </location>
</feature>